<dbReference type="PROSITE" id="PS51296">
    <property type="entry name" value="RIESKE"/>
    <property type="match status" value="1"/>
</dbReference>
<dbReference type="Pfam" id="PF00355">
    <property type="entry name" value="Rieske"/>
    <property type="match status" value="1"/>
</dbReference>
<dbReference type="InterPro" id="IPR017941">
    <property type="entry name" value="Rieske_2Fe-2S"/>
</dbReference>
<dbReference type="SUPFAM" id="SSF50022">
    <property type="entry name" value="ISP domain"/>
    <property type="match status" value="1"/>
</dbReference>
<evidence type="ECO:0000256" key="3">
    <source>
        <dbReference type="ARBA" id="ARBA00023004"/>
    </source>
</evidence>
<organism evidence="6 7">
    <name type="scientific">Marinomonas fungiae</name>
    <dbReference type="NCBI Taxonomy" id="1137284"/>
    <lineage>
        <taxon>Bacteria</taxon>
        <taxon>Pseudomonadati</taxon>
        <taxon>Pseudomonadota</taxon>
        <taxon>Gammaproteobacteria</taxon>
        <taxon>Oceanospirillales</taxon>
        <taxon>Oceanospirillaceae</taxon>
        <taxon>Marinomonas</taxon>
    </lineage>
</organism>
<keyword evidence="6" id="KW-0560">Oxidoreductase</keyword>
<evidence type="ECO:0000313" key="6">
    <source>
        <dbReference type="EMBL" id="CUB04893.1"/>
    </source>
</evidence>
<evidence type="ECO:0000313" key="7">
    <source>
        <dbReference type="Proteomes" id="UP000182769"/>
    </source>
</evidence>
<keyword evidence="3" id="KW-0408">Iron</keyword>
<name>A0A0K6IP60_9GAMM</name>
<accession>A0A0K6IP60</accession>
<dbReference type="PANTHER" id="PTHR40261">
    <property type="match status" value="1"/>
</dbReference>
<reference evidence="7" key="1">
    <citation type="submission" date="2015-08" db="EMBL/GenBank/DDBJ databases">
        <authorList>
            <person name="Varghese N."/>
        </authorList>
    </citation>
    <scope>NUCLEOTIDE SEQUENCE [LARGE SCALE GENOMIC DNA]</scope>
    <source>
        <strain evidence="7">JCM 18476</strain>
    </source>
</reference>
<dbReference type="AlphaFoldDB" id="A0A0K6IP60"/>
<dbReference type="PANTHER" id="PTHR40261:SF1">
    <property type="entry name" value="RIESKE DOMAIN-CONTAINING PROTEIN"/>
    <property type="match status" value="1"/>
</dbReference>
<evidence type="ECO:0000256" key="4">
    <source>
        <dbReference type="ARBA" id="ARBA00023014"/>
    </source>
</evidence>
<keyword evidence="6" id="KW-0223">Dioxygenase</keyword>
<sequence length="111" mass="12697">MLQLTRDEVEKIQTLSNEQNLTLTLNGTHILALKFNGQYHIYENHCPHLNKRLANDSIHCFDETFTLIECQFHSAQFHPTSGACVSGPCLGQSLKRYQLTEQEGQFYLLAT</sequence>
<dbReference type="GO" id="GO:0051213">
    <property type="term" value="F:dioxygenase activity"/>
    <property type="evidence" value="ECO:0007669"/>
    <property type="project" value="UniProtKB-KW"/>
</dbReference>
<dbReference type="Proteomes" id="UP000182769">
    <property type="component" value="Unassembled WGS sequence"/>
</dbReference>
<keyword evidence="7" id="KW-1185">Reference proteome</keyword>
<dbReference type="Gene3D" id="2.102.10.10">
    <property type="entry name" value="Rieske [2Fe-2S] iron-sulphur domain"/>
    <property type="match status" value="1"/>
</dbReference>
<dbReference type="EMBL" id="CYHG01000008">
    <property type="protein sequence ID" value="CUB04893.1"/>
    <property type="molecule type" value="Genomic_DNA"/>
</dbReference>
<keyword evidence="1" id="KW-0001">2Fe-2S</keyword>
<gene>
    <name evidence="6" type="ORF">Ga0061065_108131</name>
</gene>
<evidence type="ECO:0000256" key="2">
    <source>
        <dbReference type="ARBA" id="ARBA00022723"/>
    </source>
</evidence>
<evidence type="ECO:0000259" key="5">
    <source>
        <dbReference type="PROSITE" id="PS51296"/>
    </source>
</evidence>
<feature type="domain" description="Rieske" evidence="5">
    <location>
        <begin position="6"/>
        <end position="108"/>
    </location>
</feature>
<proteinExistence type="predicted"/>
<dbReference type="GO" id="GO:0046872">
    <property type="term" value="F:metal ion binding"/>
    <property type="evidence" value="ECO:0007669"/>
    <property type="project" value="UniProtKB-KW"/>
</dbReference>
<dbReference type="RefSeq" id="WP_055463707.1">
    <property type="nucleotide sequence ID" value="NZ_CYHG01000008.1"/>
</dbReference>
<dbReference type="InterPro" id="IPR036922">
    <property type="entry name" value="Rieske_2Fe-2S_sf"/>
</dbReference>
<evidence type="ECO:0000256" key="1">
    <source>
        <dbReference type="ARBA" id="ARBA00022714"/>
    </source>
</evidence>
<protein>
    <submittedName>
        <fullName evidence="6">Ferredoxin subunit of nitrite reductase or a ring-hydroxylating dioxygenase</fullName>
    </submittedName>
</protein>
<dbReference type="CDD" id="cd03467">
    <property type="entry name" value="Rieske"/>
    <property type="match status" value="1"/>
</dbReference>
<dbReference type="GO" id="GO:0051537">
    <property type="term" value="F:2 iron, 2 sulfur cluster binding"/>
    <property type="evidence" value="ECO:0007669"/>
    <property type="project" value="UniProtKB-KW"/>
</dbReference>
<dbReference type="STRING" id="1137284.GCA_001418205_02652"/>
<keyword evidence="4" id="KW-0411">Iron-sulfur</keyword>
<keyword evidence="2" id="KW-0479">Metal-binding</keyword>